<organism evidence="11 12">
    <name type="scientific">[Myrmecia] bisecta</name>
    <dbReference type="NCBI Taxonomy" id="41462"/>
    <lineage>
        <taxon>Eukaryota</taxon>
        <taxon>Viridiplantae</taxon>
        <taxon>Chlorophyta</taxon>
        <taxon>core chlorophytes</taxon>
        <taxon>Trebouxiophyceae</taxon>
        <taxon>Trebouxiales</taxon>
        <taxon>Trebouxiaceae</taxon>
        <taxon>Myrmecia</taxon>
    </lineage>
</organism>
<evidence type="ECO:0000256" key="4">
    <source>
        <dbReference type="ARBA" id="ARBA00022605"/>
    </source>
</evidence>
<dbReference type="AlphaFoldDB" id="A0AAW1R8P1"/>
<keyword evidence="4" id="KW-0028">Amino-acid biosynthesis</keyword>
<dbReference type="PANTHER" id="PTHR22854:SF2">
    <property type="entry name" value="INDOLE-3-GLYCEROL-PHOSPHATE SYNTHASE"/>
    <property type="match status" value="1"/>
</dbReference>
<dbReference type="EC" id="4.1.1.48" evidence="3"/>
<feature type="region of interest" description="Disordered" evidence="9">
    <location>
        <begin position="27"/>
        <end position="66"/>
    </location>
</feature>
<dbReference type="PANTHER" id="PTHR22854">
    <property type="entry name" value="TRYPTOPHAN BIOSYNTHESIS PROTEIN"/>
    <property type="match status" value="1"/>
</dbReference>
<evidence type="ECO:0000256" key="7">
    <source>
        <dbReference type="ARBA" id="ARBA00023141"/>
    </source>
</evidence>
<dbReference type="GO" id="GO:0000162">
    <property type="term" value="P:L-tryptophan biosynthetic process"/>
    <property type="evidence" value="ECO:0007669"/>
    <property type="project" value="UniProtKB-KW"/>
</dbReference>
<evidence type="ECO:0000256" key="6">
    <source>
        <dbReference type="ARBA" id="ARBA00022822"/>
    </source>
</evidence>
<dbReference type="InterPro" id="IPR011060">
    <property type="entry name" value="RibuloseP-bd_barrel"/>
</dbReference>
<evidence type="ECO:0000313" key="12">
    <source>
        <dbReference type="Proteomes" id="UP001489004"/>
    </source>
</evidence>
<protein>
    <recommendedName>
        <fullName evidence="3">indole-3-glycerol-phosphate synthase</fullName>
        <ecNumber evidence="3">4.1.1.48</ecNumber>
    </recommendedName>
</protein>
<reference evidence="11 12" key="1">
    <citation type="journal article" date="2024" name="Nat. Commun.">
        <title>Phylogenomics reveals the evolutionary origins of lichenization in chlorophyte algae.</title>
        <authorList>
            <person name="Puginier C."/>
            <person name="Libourel C."/>
            <person name="Otte J."/>
            <person name="Skaloud P."/>
            <person name="Haon M."/>
            <person name="Grisel S."/>
            <person name="Petersen M."/>
            <person name="Berrin J.G."/>
            <person name="Delaux P.M."/>
            <person name="Dal Grande F."/>
            <person name="Keller J."/>
        </authorList>
    </citation>
    <scope>NUCLEOTIDE SEQUENCE [LARGE SCALE GENOMIC DNA]</scope>
    <source>
        <strain evidence="11 12">SAG 2043</strain>
    </source>
</reference>
<feature type="compositionally biased region" description="Polar residues" evidence="9">
    <location>
        <begin position="54"/>
        <end position="65"/>
    </location>
</feature>
<keyword evidence="7" id="KW-0057">Aromatic amino acid biosynthesis</keyword>
<feature type="compositionally biased region" description="Basic residues" evidence="9">
    <location>
        <begin position="28"/>
        <end position="37"/>
    </location>
</feature>
<keyword evidence="12" id="KW-1185">Reference proteome</keyword>
<dbReference type="Proteomes" id="UP001489004">
    <property type="component" value="Unassembled WGS sequence"/>
</dbReference>
<name>A0AAW1R8P1_9CHLO</name>
<comment type="caution">
    <text evidence="11">The sequence shown here is derived from an EMBL/GenBank/DDBJ whole genome shotgun (WGS) entry which is preliminary data.</text>
</comment>
<evidence type="ECO:0000256" key="9">
    <source>
        <dbReference type="SAM" id="MobiDB-lite"/>
    </source>
</evidence>
<gene>
    <name evidence="11" type="ORF">WJX72_010171</name>
</gene>
<evidence type="ECO:0000256" key="3">
    <source>
        <dbReference type="ARBA" id="ARBA00012362"/>
    </source>
</evidence>
<dbReference type="Gene3D" id="3.20.20.70">
    <property type="entry name" value="Aldolase class I"/>
    <property type="match status" value="1"/>
</dbReference>
<feature type="domain" description="Indole-3-glycerol phosphate synthase" evidence="10">
    <location>
        <begin position="109"/>
        <end position="312"/>
    </location>
</feature>
<accession>A0AAW1R8P1</accession>
<evidence type="ECO:0000313" key="11">
    <source>
        <dbReference type="EMBL" id="KAK9830182.1"/>
    </source>
</evidence>
<evidence type="ECO:0000256" key="8">
    <source>
        <dbReference type="ARBA" id="ARBA00023239"/>
    </source>
</evidence>
<dbReference type="GO" id="GO:0004640">
    <property type="term" value="F:phosphoribosylanthranilate isomerase activity"/>
    <property type="evidence" value="ECO:0007669"/>
    <property type="project" value="TreeGrafter"/>
</dbReference>
<keyword evidence="6" id="KW-0822">Tryptophan biosynthesis</keyword>
<dbReference type="Pfam" id="PF00218">
    <property type="entry name" value="IGPS"/>
    <property type="match status" value="1"/>
</dbReference>
<dbReference type="EMBL" id="JALJOR010000001">
    <property type="protein sequence ID" value="KAK9830182.1"/>
    <property type="molecule type" value="Genomic_DNA"/>
</dbReference>
<comment type="pathway">
    <text evidence="2">Amino-acid biosynthesis; L-tryptophan biosynthesis; L-tryptophan from chorismate: step 4/5.</text>
</comment>
<dbReference type="InterPro" id="IPR013785">
    <property type="entry name" value="Aldolase_TIM"/>
</dbReference>
<proteinExistence type="predicted"/>
<evidence type="ECO:0000256" key="1">
    <source>
        <dbReference type="ARBA" id="ARBA00001633"/>
    </source>
</evidence>
<sequence length="333" mass="35081">MSPGVSGGVPRCVPAASPKLWLPTARSTHYRQRRPPRWIHLPRCSGADEGGDEQPSSSPASQLTATLRRKQGQIKALLDDMGMEALEERLQGAGETPAHPPYRLSTLIQDSLLRPAGRPVLLLEVSRAAAPESAEAVGKLAAQYVTWGADAIVVRTDLEDTPGGMADLFAVIRAVKGRPVLIRDWMLHPIQVVEAKEAGAAGVLGTIASVLGNGTAIMSSYAASLGLDAPVEVVNRTEIKAMEQAGVPFFGINLAVKLSLALPNFSTDMAKGLLGDLPFGASSLVGARNKDEAVKARLAGADAILIKQEMLAEAPNGVKALMQDLMYALSGDD</sequence>
<evidence type="ECO:0000259" key="10">
    <source>
        <dbReference type="Pfam" id="PF00218"/>
    </source>
</evidence>
<dbReference type="SUPFAM" id="SSF51366">
    <property type="entry name" value="Ribulose-phoshate binding barrel"/>
    <property type="match status" value="1"/>
</dbReference>
<dbReference type="InterPro" id="IPR045186">
    <property type="entry name" value="Indole-3-glycerol_P_synth"/>
</dbReference>
<evidence type="ECO:0000256" key="2">
    <source>
        <dbReference type="ARBA" id="ARBA00004696"/>
    </source>
</evidence>
<keyword evidence="5" id="KW-0210">Decarboxylase</keyword>
<evidence type="ECO:0000256" key="5">
    <source>
        <dbReference type="ARBA" id="ARBA00022793"/>
    </source>
</evidence>
<comment type="catalytic activity">
    <reaction evidence="1">
        <text>1-(2-carboxyphenylamino)-1-deoxy-D-ribulose 5-phosphate + H(+) = (1S,2R)-1-C-(indol-3-yl)glycerol 3-phosphate + CO2 + H2O</text>
        <dbReference type="Rhea" id="RHEA:23476"/>
        <dbReference type="ChEBI" id="CHEBI:15377"/>
        <dbReference type="ChEBI" id="CHEBI:15378"/>
        <dbReference type="ChEBI" id="CHEBI:16526"/>
        <dbReference type="ChEBI" id="CHEBI:58613"/>
        <dbReference type="ChEBI" id="CHEBI:58866"/>
        <dbReference type="EC" id="4.1.1.48"/>
    </reaction>
</comment>
<keyword evidence="8" id="KW-0456">Lyase</keyword>
<dbReference type="GO" id="GO:0004425">
    <property type="term" value="F:indole-3-glycerol-phosphate synthase activity"/>
    <property type="evidence" value="ECO:0007669"/>
    <property type="project" value="UniProtKB-EC"/>
</dbReference>
<dbReference type="InterPro" id="IPR013798">
    <property type="entry name" value="Indole-3-glycerol_P_synth_dom"/>
</dbReference>